<dbReference type="CDD" id="cd07377">
    <property type="entry name" value="WHTH_GntR"/>
    <property type="match status" value="1"/>
</dbReference>
<keyword evidence="8" id="KW-1185">Reference proteome</keyword>
<dbReference type="GO" id="GO:0003700">
    <property type="term" value="F:DNA-binding transcription factor activity"/>
    <property type="evidence" value="ECO:0007669"/>
    <property type="project" value="InterPro"/>
</dbReference>
<dbReference type="Gene3D" id="3.90.1150.10">
    <property type="entry name" value="Aspartate Aminotransferase, domain 1"/>
    <property type="match status" value="1"/>
</dbReference>
<organism evidence="7 8">
    <name type="scientific">Advenella kashmirensis W13003</name>
    <dbReference type="NCBI Taxonomy" id="1424334"/>
    <lineage>
        <taxon>Bacteria</taxon>
        <taxon>Pseudomonadati</taxon>
        <taxon>Pseudomonadota</taxon>
        <taxon>Betaproteobacteria</taxon>
        <taxon>Burkholderiales</taxon>
        <taxon>Alcaligenaceae</taxon>
    </lineage>
</organism>
<dbReference type="InterPro" id="IPR004839">
    <property type="entry name" value="Aminotransferase_I/II_large"/>
</dbReference>
<dbReference type="InterPro" id="IPR015424">
    <property type="entry name" value="PyrdxlP-dep_Trfase"/>
</dbReference>
<dbReference type="InterPro" id="IPR051446">
    <property type="entry name" value="HTH_trans_reg/aminotransferase"/>
</dbReference>
<dbReference type="STRING" id="1424334.W822_04470"/>
<dbReference type="Gene3D" id="1.10.10.10">
    <property type="entry name" value="Winged helix-like DNA-binding domain superfamily/Winged helix DNA-binding domain"/>
    <property type="match status" value="1"/>
</dbReference>
<evidence type="ECO:0000256" key="4">
    <source>
        <dbReference type="ARBA" id="ARBA00023125"/>
    </source>
</evidence>
<name>V8QWV3_9BURK</name>
<dbReference type="GO" id="GO:0030170">
    <property type="term" value="F:pyridoxal phosphate binding"/>
    <property type="evidence" value="ECO:0007669"/>
    <property type="project" value="InterPro"/>
</dbReference>
<keyword evidence="2" id="KW-0663">Pyridoxal phosphate</keyword>
<evidence type="ECO:0000256" key="5">
    <source>
        <dbReference type="ARBA" id="ARBA00023163"/>
    </source>
</evidence>
<reference evidence="7 8" key="1">
    <citation type="journal article" date="2014" name="Genome Announc.">
        <title>Draft Genome Sequence of Advenella kashmirensis Strain W13003, a Polycyclic Aromatic Hydrocarbon-Degrading Bacterium.</title>
        <authorList>
            <person name="Wang X."/>
            <person name="Jin D."/>
            <person name="Zhou L."/>
            <person name="Wu L."/>
            <person name="An W."/>
            <person name="Zhao L."/>
        </authorList>
    </citation>
    <scope>NUCLEOTIDE SEQUENCE [LARGE SCALE GENOMIC DNA]</scope>
    <source>
        <strain evidence="7 8">W13003</strain>
    </source>
</reference>
<protein>
    <submittedName>
        <fullName evidence="7">GntR family transcriptional regulator</fullName>
    </submittedName>
</protein>
<evidence type="ECO:0000313" key="7">
    <source>
        <dbReference type="EMBL" id="ETF04411.1"/>
    </source>
</evidence>
<dbReference type="Pfam" id="PF00155">
    <property type="entry name" value="Aminotran_1_2"/>
    <property type="match status" value="1"/>
</dbReference>
<dbReference type="GO" id="GO:0003677">
    <property type="term" value="F:DNA binding"/>
    <property type="evidence" value="ECO:0007669"/>
    <property type="project" value="UniProtKB-KW"/>
</dbReference>
<dbReference type="eggNOG" id="COG1167">
    <property type="taxonomic scope" value="Bacteria"/>
</dbReference>
<keyword evidence="5" id="KW-0804">Transcription</keyword>
<evidence type="ECO:0000256" key="3">
    <source>
        <dbReference type="ARBA" id="ARBA00023015"/>
    </source>
</evidence>
<dbReference type="SMART" id="SM00345">
    <property type="entry name" value="HTH_GNTR"/>
    <property type="match status" value="1"/>
</dbReference>
<proteinExistence type="inferred from homology"/>
<dbReference type="AlphaFoldDB" id="V8QWV3"/>
<keyword evidence="3" id="KW-0805">Transcription regulation</keyword>
<evidence type="ECO:0000313" key="8">
    <source>
        <dbReference type="Proteomes" id="UP000018733"/>
    </source>
</evidence>
<dbReference type="InterPro" id="IPR036390">
    <property type="entry name" value="WH_DNA-bd_sf"/>
</dbReference>
<dbReference type="SUPFAM" id="SSF46785">
    <property type="entry name" value="Winged helix' DNA-binding domain"/>
    <property type="match status" value="1"/>
</dbReference>
<feature type="domain" description="HTH gntR-type" evidence="6">
    <location>
        <begin position="3"/>
        <end position="71"/>
    </location>
</feature>
<dbReference type="RefSeq" id="WP_024003957.1">
    <property type="nucleotide sequence ID" value="NZ_KI650979.1"/>
</dbReference>
<comment type="similarity">
    <text evidence="1">In the C-terminal section; belongs to the class-I pyridoxal-phosphate-dependent aminotransferase family.</text>
</comment>
<gene>
    <name evidence="7" type="ORF">W822_04470</name>
</gene>
<dbReference type="OrthoDB" id="9804020at2"/>
<dbReference type="PATRIC" id="fig|1424334.3.peg.902"/>
<dbReference type="Pfam" id="PF00392">
    <property type="entry name" value="GntR"/>
    <property type="match status" value="1"/>
</dbReference>
<dbReference type="InterPro" id="IPR036388">
    <property type="entry name" value="WH-like_DNA-bd_sf"/>
</dbReference>
<dbReference type="Gene3D" id="3.40.640.10">
    <property type="entry name" value="Type I PLP-dependent aspartate aminotransferase-like (Major domain)"/>
    <property type="match status" value="1"/>
</dbReference>
<keyword evidence="4" id="KW-0238">DNA-binding</keyword>
<evidence type="ECO:0000256" key="2">
    <source>
        <dbReference type="ARBA" id="ARBA00022898"/>
    </source>
</evidence>
<dbReference type="InterPro" id="IPR000524">
    <property type="entry name" value="Tscrpt_reg_HTH_GntR"/>
</dbReference>
<dbReference type="PROSITE" id="PS50949">
    <property type="entry name" value="HTH_GNTR"/>
    <property type="match status" value="1"/>
</dbReference>
<dbReference type="EMBL" id="AYXT01000001">
    <property type="protein sequence ID" value="ETF04411.1"/>
    <property type="molecule type" value="Genomic_DNA"/>
</dbReference>
<comment type="caution">
    <text evidence="7">The sequence shown here is derived from an EMBL/GenBank/DDBJ whole genome shotgun (WGS) entry which is preliminary data.</text>
</comment>
<accession>V8QWV3</accession>
<dbReference type="HOGENOM" id="CLU_017584_0_0_4"/>
<dbReference type="SUPFAM" id="SSF53383">
    <property type="entry name" value="PLP-dependent transferases"/>
    <property type="match status" value="1"/>
</dbReference>
<sequence length="443" mass="48343">MSRLRYKTLVDRFAQEIRSGRLTPGTRLPTHRQLAAREHLSLVTATRVYAELQAMGLVSGETGRGTFVREIALPSGHGIDQHVVAADMIDLNFNYPSLPGQTELLRISLRQLATSGDLASLLRYAPHGGRMHEREAMAQYLESRGLAVDATQVLIVNGAQDGLANTLMATLKPGDVVAVDALTYPGFRVLADVLHLELLALPAAGLGPDIEALGRLCRSRRVRGVYTMSTMNNPLGWVMSEECRRRLIAVAREHQLLIIEDAAYAFLVEDAPAPIAQLAPDITIYITGFSKNVAAGLRVGLIAAPPAHLPALERTIRATTWSTPGVMSAITTEWIRDGTVLQLEHQKREDARSRQAMARQILDDIPCIGHPSSYFLWVPLGEDARADQIAMALMREQISVSTAEPFATTAHVPHAIRVALGSVSPDVLESALQRVRDCVRAFG</sequence>
<dbReference type="Proteomes" id="UP000018733">
    <property type="component" value="Unassembled WGS sequence"/>
</dbReference>
<evidence type="ECO:0000256" key="1">
    <source>
        <dbReference type="ARBA" id="ARBA00005384"/>
    </source>
</evidence>
<evidence type="ECO:0000259" key="6">
    <source>
        <dbReference type="PROSITE" id="PS50949"/>
    </source>
</evidence>
<dbReference type="InterPro" id="IPR015421">
    <property type="entry name" value="PyrdxlP-dep_Trfase_major"/>
</dbReference>
<dbReference type="PANTHER" id="PTHR46577:SF1">
    <property type="entry name" value="HTH-TYPE TRANSCRIPTIONAL REGULATORY PROTEIN GABR"/>
    <property type="match status" value="1"/>
</dbReference>
<dbReference type="PANTHER" id="PTHR46577">
    <property type="entry name" value="HTH-TYPE TRANSCRIPTIONAL REGULATORY PROTEIN GABR"/>
    <property type="match status" value="1"/>
</dbReference>
<dbReference type="CDD" id="cd00609">
    <property type="entry name" value="AAT_like"/>
    <property type="match status" value="1"/>
</dbReference>
<dbReference type="InterPro" id="IPR015422">
    <property type="entry name" value="PyrdxlP-dep_Trfase_small"/>
</dbReference>